<accession>A0A096MG12</accession>
<feature type="region of interest" description="Disordered" evidence="1">
    <location>
        <begin position="239"/>
        <end position="272"/>
    </location>
</feature>
<dbReference type="OMA" id="DFPKCVE"/>
<keyword evidence="3" id="KW-1185">Reference proteome</keyword>
<dbReference type="EMBL" id="AYCK01013331">
    <property type="status" value="NOT_ANNOTATED_CDS"/>
    <property type="molecule type" value="Genomic_DNA"/>
</dbReference>
<dbReference type="CTD" id="136895"/>
<name>A0A096MG12_POEFO</name>
<reference evidence="3" key="1">
    <citation type="submission" date="2013-10" db="EMBL/GenBank/DDBJ databases">
        <authorList>
            <person name="Schartl M."/>
            <person name="Warren W."/>
        </authorList>
    </citation>
    <scope>NUCLEOTIDE SEQUENCE [LARGE SCALE GENOMIC DNA]</scope>
    <source>
        <strain evidence="3">female</strain>
    </source>
</reference>
<dbReference type="Proteomes" id="UP000028760">
    <property type="component" value="Unassembled WGS sequence"/>
</dbReference>
<dbReference type="OrthoDB" id="10040207at2759"/>
<dbReference type="AlphaFoldDB" id="A0A096MG12"/>
<dbReference type="PANTHER" id="PTHR31393:SF2">
    <property type="entry name" value="CHROMOSOME 7 OPEN READING FRAME 31"/>
    <property type="match status" value="1"/>
</dbReference>
<dbReference type="STRING" id="48698.ENSPFOP00000030353"/>
<proteinExistence type="predicted"/>
<organism evidence="2 3">
    <name type="scientific">Poecilia formosa</name>
    <name type="common">Amazon molly</name>
    <name type="synonym">Limia formosa</name>
    <dbReference type="NCBI Taxonomy" id="48698"/>
    <lineage>
        <taxon>Eukaryota</taxon>
        <taxon>Metazoa</taxon>
        <taxon>Chordata</taxon>
        <taxon>Craniata</taxon>
        <taxon>Vertebrata</taxon>
        <taxon>Euteleostomi</taxon>
        <taxon>Actinopterygii</taxon>
        <taxon>Neopterygii</taxon>
        <taxon>Teleostei</taxon>
        <taxon>Neoteleostei</taxon>
        <taxon>Acanthomorphata</taxon>
        <taxon>Ovalentaria</taxon>
        <taxon>Atherinomorphae</taxon>
        <taxon>Cyprinodontiformes</taxon>
        <taxon>Poeciliidae</taxon>
        <taxon>Poeciliinae</taxon>
        <taxon>Poecilia</taxon>
    </lineage>
</organism>
<dbReference type="PANTHER" id="PTHR31393">
    <property type="entry name" value="C5ORF31"/>
    <property type="match status" value="1"/>
</dbReference>
<dbReference type="InterPro" id="IPR027886">
    <property type="entry name" value="SPMIP4"/>
</dbReference>
<feature type="region of interest" description="Disordered" evidence="1">
    <location>
        <begin position="423"/>
        <end position="442"/>
    </location>
</feature>
<dbReference type="KEGG" id="pfor:103150369"/>
<feature type="compositionally biased region" description="Polar residues" evidence="1">
    <location>
        <begin position="362"/>
        <end position="373"/>
    </location>
</feature>
<dbReference type="eggNOG" id="ENOG502QUAM">
    <property type="taxonomic scope" value="Eukaryota"/>
</dbReference>
<dbReference type="GeneID" id="103150369"/>
<dbReference type="RefSeq" id="XP_007570020.1">
    <property type="nucleotide sequence ID" value="XM_007569958.2"/>
</dbReference>
<feature type="region of interest" description="Disordered" evidence="1">
    <location>
        <begin position="354"/>
        <end position="373"/>
    </location>
</feature>
<evidence type="ECO:0000313" key="3">
    <source>
        <dbReference type="Proteomes" id="UP000028760"/>
    </source>
</evidence>
<evidence type="ECO:0000313" key="2">
    <source>
        <dbReference type="Ensembl" id="ENSPFOP00000030353.1"/>
    </source>
</evidence>
<dbReference type="Ensembl" id="ENSPFOT00000029189.1">
    <property type="protein sequence ID" value="ENSPFOP00000030353.1"/>
    <property type="gene ID" value="ENSPFOG00000003228.2"/>
</dbReference>
<dbReference type="GeneTree" id="ENSGT00390000015236"/>
<evidence type="ECO:0000256" key="1">
    <source>
        <dbReference type="SAM" id="MobiDB-lite"/>
    </source>
</evidence>
<reference evidence="2" key="3">
    <citation type="submission" date="2025-09" db="UniProtKB">
        <authorList>
            <consortium name="Ensembl"/>
        </authorList>
    </citation>
    <scope>IDENTIFICATION</scope>
</reference>
<sequence length="516" mass="57722">MKPKSSSGVNGVPAWGYGGTIPEHISTQTCHTSAVRRKSNVRLSDQLIPKPTDINLFERTIKTATLKEHPYSSHISRFAMFPSFLSPDDPERGVRAASQRFINPLVPNKPPDVSLLSKTIGGPYRHEILENPVKSRKMAVSWTGENGFLDHSKPVKGETQIFYPAPPKTILPNPKLRQWDLSLSERTSNILRNLERELWITSYQMDFTGSGPANPLKTDDFKEKISTLTGINSRSAPLRESSCPVFVPSKPKAGRRQRLQTKRSDSPNFAGLQMSNVNQSTAPSYIYQKQPQELMATYNKATDTSQMGHSQSESETGFTDLQHTDPSLEILQERAVDHGRERENRKIRFDESLMQESESKSNEGTTVHLSNTQCNLSGESSFQREAKVKMETNSTELQKEDPQIKKQPLRVGYPLGSELHDALSNKEDKKTKGSGLRSSRPNVSILPRRSVFSGTEAAGRTGTTLTLLDLQNSFSKSEAHRRFNNSITHAAVDLRDNVVTGKRHNFYGINCNHIHG</sequence>
<dbReference type="Pfam" id="PF15093">
    <property type="entry name" value="SPMIP4-like"/>
    <property type="match status" value="1"/>
</dbReference>
<feature type="compositionally biased region" description="Basic residues" evidence="1">
    <location>
        <begin position="252"/>
        <end position="261"/>
    </location>
</feature>
<dbReference type="GO" id="GO:0005813">
    <property type="term" value="C:centrosome"/>
    <property type="evidence" value="ECO:0007669"/>
    <property type="project" value="TreeGrafter"/>
</dbReference>
<protein>
    <submittedName>
        <fullName evidence="2">Sperm microtubule inner protein 4</fullName>
    </submittedName>
</protein>
<reference evidence="2" key="2">
    <citation type="submission" date="2025-08" db="UniProtKB">
        <authorList>
            <consortium name="Ensembl"/>
        </authorList>
    </citation>
    <scope>IDENTIFICATION</scope>
</reference>